<protein>
    <submittedName>
        <fullName evidence="1">Guanine nucleotide exchange factor VAV3 isoform 2</fullName>
    </submittedName>
</protein>
<name>A0A1R3KM89_9ROSI</name>
<sequence>MRQEQGLIKEQLAAIMGMLQRLSGEKAPAENTQTQEHKIAVKSEKDTIVVTSGIETENASMEQTTLPTSLFNPYMYPQVSNGQYTFPVASTTASGTFVPHPDHPEFGTSYVTPPPDYSHLYTPGVATAKPVGSTEQRVWFCTRKN</sequence>
<evidence type="ECO:0000313" key="1">
    <source>
        <dbReference type="EMBL" id="OMP08215.1"/>
    </source>
</evidence>
<accession>A0A1R3KM89</accession>
<dbReference type="Proteomes" id="UP000187203">
    <property type="component" value="Unassembled WGS sequence"/>
</dbReference>
<keyword evidence="2" id="KW-1185">Reference proteome</keyword>
<proteinExistence type="predicted"/>
<dbReference type="EMBL" id="AWUE01012841">
    <property type="protein sequence ID" value="OMP08215.1"/>
    <property type="molecule type" value="Genomic_DNA"/>
</dbReference>
<comment type="caution">
    <text evidence="1">The sequence shown here is derived from an EMBL/GenBank/DDBJ whole genome shotgun (WGS) entry which is preliminary data.</text>
</comment>
<dbReference type="AlphaFoldDB" id="A0A1R3KM89"/>
<gene>
    <name evidence="1" type="ORF">COLO4_06674</name>
</gene>
<evidence type="ECO:0000313" key="2">
    <source>
        <dbReference type="Proteomes" id="UP000187203"/>
    </source>
</evidence>
<reference evidence="2" key="1">
    <citation type="submission" date="2013-09" db="EMBL/GenBank/DDBJ databases">
        <title>Corchorus olitorius genome sequencing.</title>
        <authorList>
            <person name="Alam M."/>
            <person name="Haque M.S."/>
            <person name="Islam M.S."/>
            <person name="Emdad E.M."/>
            <person name="Islam M.M."/>
            <person name="Ahmed B."/>
            <person name="Halim A."/>
            <person name="Hossen Q.M.M."/>
            <person name="Hossain M.Z."/>
            <person name="Ahmed R."/>
            <person name="Khan M.M."/>
            <person name="Islam R."/>
            <person name="Rashid M.M."/>
            <person name="Khan S.A."/>
            <person name="Rahman M.S."/>
            <person name="Alam M."/>
            <person name="Yahiya A.S."/>
            <person name="Khan M.S."/>
            <person name="Azam M.S."/>
            <person name="Haque T."/>
            <person name="Lashkar M.Z.H."/>
            <person name="Akhand A.I."/>
            <person name="Morshed G."/>
            <person name="Roy S."/>
            <person name="Uddin K.S."/>
            <person name="Rabeya T."/>
            <person name="Hossain A.S."/>
            <person name="Chowdhury A."/>
            <person name="Snigdha A.R."/>
            <person name="Mortoza M.S."/>
            <person name="Matin S.A."/>
            <person name="Hoque S.M.E."/>
            <person name="Islam M.K."/>
            <person name="Roy D.K."/>
            <person name="Haider R."/>
            <person name="Moosa M.M."/>
            <person name="Elias S.M."/>
            <person name="Hasan A.M."/>
            <person name="Jahan S."/>
            <person name="Shafiuddin M."/>
            <person name="Mahmood N."/>
            <person name="Shommy N.S."/>
        </authorList>
    </citation>
    <scope>NUCLEOTIDE SEQUENCE [LARGE SCALE GENOMIC DNA]</scope>
    <source>
        <strain evidence="2">cv. O-4</strain>
    </source>
</reference>
<organism evidence="1 2">
    <name type="scientific">Corchorus olitorius</name>
    <dbReference type="NCBI Taxonomy" id="93759"/>
    <lineage>
        <taxon>Eukaryota</taxon>
        <taxon>Viridiplantae</taxon>
        <taxon>Streptophyta</taxon>
        <taxon>Embryophyta</taxon>
        <taxon>Tracheophyta</taxon>
        <taxon>Spermatophyta</taxon>
        <taxon>Magnoliopsida</taxon>
        <taxon>eudicotyledons</taxon>
        <taxon>Gunneridae</taxon>
        <taxon>Pentapetalae</taxon>
        <taxon>rosids</taxon>
        <taxon>malvids</taxon>
        <taxon>Malvales</taxon>
        <taxon>Malvaceae</taxon>
        <taxon>Grewioideae</taxon>
        <taxon>Apeibeae</taxon>
        <taxon>Corchorus</taxon>
    </lineage>
</organism>